<name>A0A6H0XPG3_9PEZI</name>
<feature type="chain" id="PRO_5026320610" description="PA14 domain-containing protein" evidence="2">
    <location>
        <begin position="24"/>
        <end position="1573"/>
    </location>
</feature>
<evidence type="ECO:0000256" key="1">
    <source>
        <dbReference type="SAM" id="MobiDB-lite"/>
    </source>
</evidence>
<dbReference type="PROSITE" id="PS51820">
    <property type="entry name" value="PA14"/>
    <property type="match status" value="1"/>
</dbReference>
<feature type="compositionally biased region" description="Polar residues" evidence="1">
    <location>
        <begin position="226"/>
        <end position="257"/>
    </location>
</feature>
<keyword evidence="5" id="KW-1185">Reference proteome</keyword>
<dbReference type="OrthoDB" id="4388755at2759"/>
<evidence type="ECO:0000256" key="2">
    <source>
        <dbReference type="SAM" id="SignalP"/>
    </source>
</evidence>
<feature type="signal peptide" evidence="2">
    <location>
        <begin position="1"/>
        <end position="23"/>
    </location>
</feature>
<evidence type="ECO:0000313" key="5">
    <source>
        <dbReference type="Proteomes" id="UP000503462"/>
    </source>
</evidence>
<keyword evidence="2" id="KW-0732">Signal</keyword>
<sequence>MALSYVLQLALMSSLMACFEVAAESILRDTEAASIFTVTVLALCGEPSSTIFPQLPSSDASSNSAQSRMMSVPFYSLASGLPQRSSTADPSLLGSTQIPISNSTSALISYPATESTISSEVLKASTRSSSTPLLQTAESASETKSKSTPRTTSPDEGASNSSLLLPLQDAGNATSKSSMSDDETSSGPIQLRTSSTDPALATRTSTLSSNDAFSTTDRYDTDNAIHSESSTHSLSPLDPNSSGSSNSALADAQTSNDAAARSSSPISASAISTMSIIPSSANDPQGSDQTLTTNLVSSGGSQELVAQHLATSFVTSGATAFTSTIVTTNSIGSSSTLVLVGIPRSAFPVGLSSLEASISEETSSVLQTSASSSNFGVEPTTRTPLLSDVSKSSVTSSLHYTGTVLLESEDSGTSTAAATFYTFPSSSLTLASTYTSRVTVSSLPTPFFASTSTGSSAAAILAFNTTANTTKASTSAAFSSNRNLPPSGRLNDTTFQTSSHSLDPSLASLTGGLHSRPVSSGSFASRSQIPSSLGTDHFNVSSSIKENTTAQYVVSSSNVTFGTGLSTYPSLRPFGTGNSTYLAALSQAGYVTTFVPQIANFSAVQSSRISLITAPITISTVAPSGTVSGTFIVETPITQTITIYTSYDSTYTANSTTFLSSGPYLITEEIFTPAPTTTTLTSGYTGIYNTSFISTSPGDKTVTLLIETPLPFSTIVTGYDEGPSGTDILTSTYGFNETGSLRQVIISTPWPYTQATTGYNGTTTSTLTLTPAATDYVGTVLIETPYPFITSVTGYDEGPGGTDIYTSTVFFQDSTSAVTVLISTPYPYVNVTTFYDQGPQNNITSTSIARPQISNNFTGSLLTLIPASYVTSLVEYDAGPMLTNNITREVPATSGTGTEIVSVPFAYTISTTGTDEGPNGFATFTSTLRSSNITDGAPIATTIETVTIVVLTPFPYTTLTSLFTTTNLSAVITTELFVPTPTDFVGTVSLLVPDFLSISYSGYDGGNTVYTTTTISQSVSNSIVLIIVTPFPYITTTTDIDEGPQGSTTSTTTIRPSMDKSTGTVLVYTPDIYITTTVFFDDGPGGTDVMSSTQVPGNGTSIGTLFISSPYSYISITTEYDGGVGATSTIVETIPASISPPGSLITSIPDLYITSTTNYDDGPTGAADPSGTITSIESAATRSGLGTVVISTPDLYTALTTFSDEGPSGSVNSTAITPASLASDNIGSVVVYTPAPYTTSYVQYNDTTVSTSIVSASTGTGTVLIFQPSPTPISISYTSITLGYTGTTTSYLTTGITGNPVTVTVFTPDSNAPSTAVQTSSVTFSTTTTYSGTDVSTTTIQPATSTDNATATVIKIYPTCDYSCGNQGIRYAIYNNPYSDQYINDYPSFNSTLFKTQQPIAQGVTNYVGFAANIRNPSPYGQYIANIYDQPPQSISHLAVDHTFYICAPVSGNYSFNGIYADDITQIWLGDLAISGWDRANENLEQTFNYDYSSSYPASFTALLTQGYLYPVRVLWGNRFGDGEFNIAIYAPDGGLLLSSNTTDSPYVYTSPNILLNSCDGSAPAFPAWGLQT</sequence>
<dbReference type="InterPro" id="IPR037524">
    <property type="entry name" value="PA14/GLEYA"/>
</dbReference>
<reference evidence="4 5" key="1">
    <citation type="journal article" date="2016" name="Sci. Rep.">
        <title>Peltaster fructicola genome reveals evolution from an invasive phytopathogen to an ectophytic parasite.</title>
        <authorList>
            <person name="Xu C."/>
            <person name="Chen H."/>
            <person name="Gleason M.L."/>
            <person name="Xu J.R."/>
            <person name="Liu H."/>
            <person name="Zhang R."/>
            <person name="Sun G."/>
        </authorList>
    </citation>
    <scope>NUCLEOTIDE SEQUENCE [LARGE SCALE GENOMIC DNA]</scope>
    <source>
        <strain evidence="4 5">LNHT1506</strain>
    </source>
</reference>
<feature type="compositionally biased region" description="Polar residues" evidence="1">
    <location>
        <begin position="187"/>
        <end position="216"/>
    </location>
</feature>
<proteinExistence type="predicted"/>
<evidence type="ECO:0000259" key="3">
    <source>
        <dbReference type="PROSITE" id="PS51820"/>
    </source>
</evidence>
<gene>
    <name evidence="4" type="ORF">AMS68_002026</name>
</gene>
<feature type="domain" description="PA14" evidence="3">
    <location>
        <begin position="1364"/>
        <end position="1543"/>
    </location>
</feature>
<dbReference type="InterPro" id="IPR018871">
    <property type="entry name" value="GLEYA_adhesin_domain"/>
</dbReference>
<feature type="compositionally biased region" description="Polar residues" evidence="1">
    <location>
        <begin position="121"/>
        <end position="140"/>
    </location>
</feature>
<feature type="region of interest" description="Disordered" evidence="1">
    <location>
        <begin position="121"/>
        <end position="264"/>
    </location>
</feature>
<dbReference type="Proteomes" id="UP000503462">
    <property type="component" value="Chromosome 1"/>
</dbReference>
<dbReference type="Pfam" id="PF10528">
    <property type="entry name" value="GLEYA"/>
    <property type="match status" value="1"/>
</dbReference>
<evidence type="ECO:0000313" key="4">
    <source>
        <dbReference type="EMBL" id="QIW96508.1"/>
    </source>
</evidence>
<dbReference type="Gene3D" id="2.60.120.1560">
    <property type="match status" value="1"/>
</dbReference>
<accession>A0A6H0XPG3</accession>
<feature type="region of interest" description="Disordered" evidence="1">
    <location>
        <begin position="477"/>
        <end position="496"/>
    </location>
</feature>
<protein>
    <recommendedName>
        <fullName evidence="3">PA14 domain-containing protein</fullName>
    </recommendedName>
</protein>
<organism evidence="4 5">
    <name type="scientific">Peltaster fructicola</name>
    <dbReference type="NCBI Taxonomy" id="286661"/>
    <lineage>
        <taxon>Eukaryota</taxon>
        <taxon>Fungi</taxon>
        <taxon>Dikarya</taxon>
        <taxon>Ascomycota</taxon>
        <taxon>Pezizomycotina</taxon>
        <taxon>Dothideomycetes</taxon>
        <taxon>Dothideomycetes incertae sedis</taxon>
        <taxon>Peltaster</taxon>
    </lineage>
</organism>
<dbReference type="EMBL" id="CP051139">
    <property type="protein sequence ID" value="QIW96508.1"/>
    <property type="molecule type" value="Genomic_DNA"/>
</dbReference>